<dbReference type="Proteomes" id="UP001371456">
    <property type="component" value="Unassembled WGS sequence"/>
</dbReference>
<keyword evidence="2" id="KW-1185">Reference proteome</keyword>
<protein>
    <submittedName>
        <fullName evidence="1">Uncharacterized protein</fullName>
    </submittedName>
</protein>
<dbReference type="AlphaFoldDB" id="A0AAN8YB03"/>
<gene>
    <name evidence="1" type="ORF">RDI58_014895</name>
</gene>
<name>A0AAN8YB03_SOLBU</name>
<evidence type="ECO:0000313" key="2">
    <source>
        <dbReference type="Proteomes" id="UP001371456"/>
    </source>
</evidence>
<comment type="caution">
    <text evidence="1">The sequence shown here is derived from an EMBL/GenBank/DDBJ whole genome shotgun (WGS) entry which is preliminary data.</text>
</comment>
<evidence type="ECO:0000313" key="1">
    <source>
        <dbReference type="EMBL" id="KAK6786370.1"/>
    </source>
</evidence>
<organism evidence="1 2">
    <name type="scientific">Solanum bulbocastanum</name>
    <name type="common">Wild potato</name>
    <dbReference type="NCBI Taxonomy" id="147425"/>
    <lineage>
        <taxon>Eukaryota</taxon>
        <taxon>Viridiplantae</taxon>
        <taxon>Streptophyta</taxon>
        <taxon>Embryophyta</taxon>
        <taxon>Tracheophyta</taxon>
        <taxon>Spermatophyta</taxon>
        <taxon>Magnoliopsida</taxon>
        <taxon>eudicotyledons</taxon>
        <taxon>Gunneridae</taxon>
        <taxon>Pentapetalae</taxon>
        <taxon>asterids</taxon>
        <taxon>lamiids</taxon>
        <taxon>Solanales</taxon>
        <taxon>Solanaceae</taxon>
        <taxon>Solanoideae</taxon>
        <taxon>Solaneae</taxon>
        <taxon>Solanum</taxon>
    </lineage>
</organism>
<reference evidence="1 2" key="1">
    <citation type="submission" date="2024-02" db="EMBL/GenBank/DDBJ databases">
        <title>de novo genome assembly of Solanum bulbocastanum strain 11H21.</title>
        <authorList>
            <person name="Hosaka A.J."/>
        </authorList>
    </citation>
    <scope>NUCLEOTIDE SEQUENCE [LARGE SCALE GENOMIC DNA]</scope>
    <source>
        <tissue evidence="1">Young leaves</tissue>
    </source>
</reference>
<accession>A0AAN8YB03</accession>
<sequence>MSLQNRLLLICDKNQTICVDHRLSINVRFSSTGGGIVHRLNSVPIAALHKGQSLKEDCEDALYILLFLGHM</sequence>
<proteinExistence type="predicted"/>
<dbReference type="EMBL" id="JBANQN010000006">
    <property type="protein sequence ID" value="KAK6786370.1"/>
    <property type="molecule type" value="Genomic_DNA"/>
</dbReference>